<organism evidence="1 2">
    <name type="scientific">Camellia lanceoleosa</name>
    <dbReference type="NCBI Taxonomy" id="1840588"/>
    <lineage>
        <taxon>Eukaryota</taxon>
        <taxon>Viridiplantae</taxon>
        <taxon>Streptophyta</taxon>
        <taxon>Embryophyta</taxon>
        <taxon>Tracheophyta</taxon>
        <taxon>Spermatophyta</taxon>
        <taxon>Magnoliopsida</taxon>
        <taxon>eudicotyledons</taxon>
        <taxon>Gunneridae</taxon>
        <taxon>Pentapetalae</taxon>
        <taxon>asterids</taxon>
        <taxon>Ericales</taxon>
        <taxon>Theaceae</taxon>
        <taxon>Camellia</taxon>
    </lineage>
</organism>
<dbReference type="EMBL" id="CM045758">
    <property type="protein sequence ID" value="KAI8032268.1"/>
    <property type="molecule type" value="Genomic_DNA"/>
</dbReference>
<gene>
    <name evidence="1" type="ORF">LOK49_LG01G02979</name>
</gene>
<evidence type="ECO:0000313" key="1">
    <source>
        <dbReference type="EMBL" id="KAI8032268.1"/>
    </source>
</evidence>
<dbReference type="Proteomes" id="UP001060215">
    <property type="component" value="Chromosome 1"/>
</dbReference>
<keyword evidence="2" id="KW-1185">Reference proteome</keyword>
<sequence>MAAISSVWHWSNQQLHDPDFKEPFRSVDYIKESIRDFQLNRDRSLYAKCFSTITVAWTLPPSGWVKVNVNGVVSRRNRQAACGGLIRSTQGDWITSFMHHVGCSSILVEELWAICQGLHMTWAHEHRSVIIETDSAEAIYAIQQNLIQKNALNLQGLHEAMLDAPPWLTVVLESDKQGETEERRKKKHEEVKMLENSHFDYYKMKMIMQIEIAGLLEIMEATKQQWV</sequence>
<name>A0ACC0J3E0_9ERIC</name>
<evidence type="ECO:0000313" key="2">
    <source>
        <dbReference type="Proteomes" id="UP001060215"/>
    </source>
</evidence>
<protein>
    <submittedName>
        <fullName evidence="1">Protein TITANIA</fullName>
    </submittedName>
</protein>
<comment type="caution">
    <text evidence="1">The sequence shown here is derived from an EMBL/GenBank/DDBJ whole genome shotgun (WGS) entry which is preliminary data.</text>
</comment>
<accession>A0ACC0J3E0</accession>
<proteinExistence type="predicted"/>
<reference evidence="1 2" key="1">
    <citation type="journal article" date="2022" name="Plant J.">
        <title>Chromosome-level genome of Camellia lanceoleosa provides a valuable resource for understanding genome evolution and self-incompatibility.</title>
        <authorList>
            <person name="Gong W."/>
            <person name="Xiao S."/>
            <person name="Wang L."/>
            <person name="Liao Z."/>
            <person name="Chang Y."/>
            <person name="Mo W."/>
            <person name="Hu G."/>
            <person name="Li W."/>
            <person name="Zhao G."/>
            <person name="Zhu H."/>
            <person name="Hu X."/>
            <person name="Ji K."/>
            <person name="Xiang X."/>
            <person name="Song Q."/>
            <person name="Yuan D."/>
            <person name="Jin S."/>
            <person name="Zhang L."/>
        </authorList>
    </citation>
    <scope>NUCLEOTIDE SEQUENCE [LARGE SCALE GENOMIC DNA]</scope>
    <source>
        <strain evidence="1">SQ_2022a</strain>
    </source>
</reference>